<dbReference type="InterPro" id="IPR013430">
    <property type="entry name" value="Toxin_antidote_HigA"/>
</dbReference>
<evidence type="ECO:0000313" key="3">
    <source>
        <dbReference type="EMBL" id="CBI01216.1"/>
    </source>
</evidence>
<sequence length="99" mass="11085">MMTPQSRRPITPGEVLREDYIEPLGMTQGALADALDVDRTTVNEIVNGRRSVTPEMALRLAHAFSTTPQYWINLQSAVDLYDAEHSPIAEQVSYLKVLL</sequence>
<gene>
    <name evidence="3" type="ORF">CARN4_0569</name>
</gene>
<dbReference type="SMART" id="SM00530">
    <property type="entry name" value="HTH_XRE"/>
    <property type="match status" value="1"/>
</dbReference>
<reference evidence="3" key="1">
    <citation type="submission" date="2009-10" db="EMBL/GenBank/DDBJ databases">
        <title>Diversity of trophic interactions inside an arsenic-rich microbial ecosystem.</title>
        <authorList>
            <person name="Bertin P.N."/>
            <person name="Heinrich-Salmeron A."/>
            <person name="Pelletier E."/>
            <person name="Goulhen-Chollet F."/>
            <person name="Arsene-Ploetze F."/>
            <person name="Gallien S."/>
            <person name="Calteau A."/>
            <person name="Vallenet D."/>
            <person name="Casiot C."/>
            <person name="Chane-Woon-Ming B."/>
            <person name="Giloteaux L."/>
            <person name="Barakat M."/>
            <person name="Bonnefoy V."/>
            <person name="Bruneel O."/>
            <person name="Chandler M."/>
            <person name="Cleiss J."/>
            <person name="Duran R."/>
            <person name="Elbaz-Poulichet F."/>
            <person name="Fonknechten N."/>
            <person name="Lauga B."/>
            <person name="Mornico D."/>
            <person name="Ortet P."/>
            <person name="Schaeffer C."/>
            <person name="Siguier P."/>
            <person name="Alexander Thil Smith A."/>
            <person name="Van Dorsselaer A."/>
            <person name="Weissenbach J."/>
            <person name="Medigue C."/>
            <person name="Le Paslier D."/>
        </authorList>
    </citation>
    <scope>NUCLEOTIDE SEQUENCE</scope>
</reference>
<dbReference type="PANTHER" id="PTHR36924">
    <property type="entry name" value="ANTITOXIN HIGA-1"/>
    <property type="match status" value="1"/>
</dbReference>
<keyword evidence="1" id="KW-0238">DNA-binding</keyword>
<evidence type="ECO:0000256" key="1">
    <source>
        <dbReference type="ARBA" id="ARBA00023125"/>
    </source>
</evidence>
<dbReference type="NCBIfam" id="TIGR02607">
    <property type="entry name" value="antidote_HigA"/>
    <property type="match status" value="1"/>
</dbReference>
<comment type="caution">
    <text evidence="3">The sequence shown here is derived from an EMBL/GenBank/DDBJ whole genome shotgun (WGS) entry which is preliminary data.</text>
</comment>
<name>E6Q206_9ZZZZ</name>
<organism evidence="3">
    <name type="scientific">mine drainage metagenome</name>
    <dbReference type="NCBI Taxonomy" id="410659"/>
    <lineage>
        <taxon>unclassified sequences</taxon>
        <taxon>metagenomes</taxon>
        <taxon>ecological metagenomes</taxon>
    </lineage>
</organism>
<accession>E6Q206</accession>
<dbReference type="InterPro" id="IPR010982">
    <property type="entry name" value="Lambda_DNA-bd_dom_sf"/>
</dbReference>
<dbReference type="PROSITE" id="PS50943">
    <property type="entry name" value="HTH_CROC1"/>
    <property type="match status" value="1"/>
</dbReference>
<evidence type="ECO:0000259" key="2">
    <source>
        <dbReference type="PROSITE" id="PS50943"/>
    </source>
</evidence>
<dbReference type="InterPro" id="IPR001387">
    <property type="entry name" value="Cro/C1-type_HTH"/>
</dbReference>
<protein>
    <recommendedName>
        <fullName evidence="2">HTH cro/C1-type domain-containing protein</fullName>
    </recommendedName>
</protein>
<dbReference type="PANTHER" id="PTHR36924:SF1">
    <property type="entry name" value="ANTITOXIN HIGA-1"/>
    <property type="match status" value="1"/>
</dbReference>
<dbReference type="EMBL" id="CABO01000015">
    <property type="protein sequence ID" value="CBI01216.1"/>
    <property type="molecule type" value="Genomic_DNA"/>
</dbReference>
<proteinExistence type="predicted"/>
<dbReference type="Pfam" id="PF01381">
    <property type="entry name" value="HTH_3"/>
    <property type="match status" value="1"/>
</dbReference>
<dbReference type="AlphaFoldDB" id="E6Q206"/>
<dbReference type="GO" id="GO:0003677">
    <property type="term" value="F:DNA binding"/>
    <property type="evidence" value="ECO:0007669"/>
    <property type="project" value="UniProtKB-KW"/>
</dbReference>
<dbReference type="CDD" id="cd00093">
    <property type="entry name" value="HTH_XRE"/>
    <property type="match status" value="1"/>
</dbReference>
<dbReference type="Gene3D" id="1.10.260.40">
    <property type="entry name" value="lambda repressor-like DNA-binding domains"/>
    <property type="match status" value="1"/>
</dbReference>
<feature type="domain" description="HTH cro/C1-type" evidence="2">
    <location>
        <begin position="24"/>
        <end position="71"/>
    </location>
</feature>
<dbReference type="SUPFAM" id="SSF47413">
    <property type="entry name" value="lambda repressor-like DNA-binding domains"/>
    <property type="match status" value="1"/>
</dbReference>